<dbReference type="InterPro" id="IPR015890">
    <property type="entry name" value="Chorismate_C"/>
</dbReference>
<evidence type="ECO:0000313" key="5">
    <source>
        <dbReference type="EMBL" id="GGD55190.1"/>
    </source>
</evidence>
<dbReference type="EMBL" id="BMGJ01000002">
    <property type="protein sequence ID" value="GGD55190.1"/>
    <property type="molecule type" value="Genomic_DNA"/>
</dbReference>
<dbReference type="SUPFAM" id="SSF56322">
    <property type="entry name" value="ADC synthase"/>
    <property type="match status" value="1"/>
</dbReference>
<dbReference type="NCBIfam" id="TIGR00553">
    <property type="entry name" value="pabB"/>
    <property type="match status" value="1"/>
</dbReference>
<reference evidence="6" key="1">
    <citation type="journal article" date="2019" name="Int. J. Syst. Evol. Microbiol.">
        <title>The Global Catalogue of Microorganisms (GCM) 10K type strain sequencing project: providing services to taxonomists for standard genome sequencing and annotation.</title>
        <authorList>
            <consortium name="The Broad Institute Genomics Platform"/>
            <consortium name="The Broad Institute Genome Sequencing Center for Infectious Disease"/>
            <person name="Wu L."/>
            <person name="Ma J."/>
        </authorList>
    </citation>
    <scope>NUCLEOTIDE SEQUENCE [LARGE SCALE GENOMIC DNA]</scope>
    <source>
        <strain evidence="6">CGMCC 1.12923</strain>
    </source>
</reference>
<dbReference type="Gene3D" id="3.60.120.10">
    <property type="entry name" value="Anthranilate synthase"/>
    <property type="match status" value="1"/>
</dbReference>
<dbReference type="Proteomes" id="UP000614272">
    <property type="component" value="Unassembled WGS sequence"/>
</dbReference>
<accession>A0ABQ1R5Z4</accession>
<evidence type="ECO:0000313" key="6">
    <source>
        <dbReference type="Proteomes" id="UP000614272"/>
    </source>
</evidence>
<evidence type="ECO:0000256" key="2">
    <source>
        <dbReference type="ARBA" id="ARBA00022679"/>
    </source>
</evidence>
<dbReference type="PANTHER" id="PTHR11236">
    <property type="entry name" value="AMINOBENZOATE/ANTHRANILATE SYNTHASE"/>
    <property type="match status" value="1"/>
</dbReference>
<keyword evidence="6" id="KW-1185">Reference proteome</keyword>
<dbReference type="RefSeq" id="WP_268235289.1">
    <property type="nucleotide sequence ID" value="NZ_BMGJ01000002.1"/>
</dbReference>
<dbReference type="PANTHER" id="PTHR11236:SF50">
    <property type="entry name" value="AMINODEOXYCHORISMATE SYNTHASE COMPONENT 1"/>
    <property type="match status" value="1"/>
</dbReference>
<dbReference type="Pfam" id="PF04715">
    <property type="entry name" value="Anth_synt_I_N"/>
    <property type="match status" value="1"/>
</dbReference>
<feature type="domain" description="Anthranilate synthase component I N-terminal" evidence="4">
    <location>
        <begin position="11"/>
        <end position="139"/>
    </location>
</feature>
<evidence type="ECO:0000256" key="1">
    <source>
        <dbReference type="ARBA" id="ARBA00013139"/>
    </source>
</evidence>
<organism evidence="5 6">
    <name type="scientific">Lacimicrobium alkaliphilum</name>
    <dbReference type="NCBI Taxonomy" id="1526571"/>
    <lineage>
        <taxon>Bacteria</taxon>
        <taxon>Pseudomonadati</taxon>
        <taxon>Pseudomonadota</taxon>
        <taxon>Gammaproteobacteria</taxon>
        <taxon>Alteromonadales</taxon>
        <taxon>Alteromonadaceae</taxon>
        <taxon>Lacimicrobium</taxon>
    </lineage>
</organism>
<dbReference type="PRINTS" id="PR00095">
    <property type="entry name" value="ANTSNTHASEI"/>
</dbReference>
<keyword evidence="2" id="KW-0808">Transferase</keyword>
<dbReference type="Pfam" id="PF00425">
    <property type="entry name" value="Chorismate_bind"/>
    <property type="match status" value="1"/>
</dbReference>
<evidence type="ECO:0000259" key="3">
    <source>
        <dbReference type="Pfam" id="PF00425"/>
    </source>
</evidence>
<dbReference type="InterPro" id="IPR005801">
    <property type="entry name" value="ADC_synthase"/>
</dbReference>
<dbReference type="InterPro" id="IPR006805">
    <property type="entry name" value="Anth_synth_I_N"/>
</dbReference>
<feature type="domain" description="Chorismate-utilising enzyme C-terminal" evidence="3">
    <location>
        <begin position="190"/>
        <end position="443"/>
    </location>
</feature>
<evidence type="ECO:0000259" key="4">
    <source>
        <dbReference type="Pfam" id="PF04715"/>
    </source>
</evidence>
<name>A0ABQ1R5Z4_9ALTE</name>
<protein>
    <recommendedName>
        <fullName evidence="1">aminodeoxychorismate synthase</fullName>
        <ecNumber evidence="1">2.6.1.85</ecNumber>
    </recommendedName>
</protein>
<dbReference type="InterPro" id="IPR019999">
    <property type="entry name" value="Anth_synth_I-like"/>
</dbReference>
<gene>
    <name evidence="5" type="ORF">GCM10011357_08630</name>
</gene>
<sequence length="462" mass="51440">MNKTPLNPQLDLPRLFSHYSDQPWAMLLDSAGTTHVNGEFDLMLAEPLAWVVTKGDTSEVHRNGQFTSSENDPLQLIEQLIAEYFPQPEQATVSDFPFSCGAAGYFAYDLGRRFESLPVTAKADIDAPDMAVGIYSWAVAKSCKTGESWLLSHPDYPAPDPDKLNQLASKAAAQTMDFRLTSSWQSNMTQDEYQQKLSRIHKYLLAGDCYQVNLAQRFTAAYKGDEWQAYQKLREANQAPFSAFIRLENSCVMSISPERLLSVQDKEVQTKPIKGTRPRSLDKSEDQALAKALAGSDKDRAENLMIVDLLRNDMSKHCQSGSVKVPQLFAIESFPAVHHLVSTVEGRLKEDSSPLDLLRGAFPGGSITGAPKIRAMEIIEELEPHRRSVYCGSIGYLSADGRMDTSICIRTLLCENQQLYCWAGGGIVLDSDPEMEYQETLHKVNKILPVLSGEKPDYSGKK</sequence>
<dbReference type="InterPro" id="IPR005802">
    <property type="entry name" value="ADC_synth_comp_1"/>
</dbReference>
<proteinExistence type="predicted"/>
<dbReference type="EC" id="2.6.1.85" evidence="1"/>
<comment type="caution">
    <text evidence="5">The sequence shown here is derived from an EMBL/GenBank/DDBJ whole genome shotgun (WGS) entry which is preliminary data.</text>
</comment>